<sequence>MREAVELQQRGSASPRVRRHLYATAARLASSAMWAAVDGRHLDQAVTLSGLSGDAATNFWVWSQASSLYKHVGQHGDALAAAEASRATRVVRQDPFYASLAHARLAVRHAGTGELTAARRSLGRAQDALDRSDPTEPRPSWMGFWGQGDLHLHAVITCFDLGQWADAESHAHRALALLPRDTARDRALLHAYLALAQLHQGELEPAVSTALVVPTDIARRVGRLVDGFGDRLRALAPGSAQARAWTEYAR</sequence>
<gene>
    <name evidence="1" type="ORF">AQ490_20125</name>
</gene>
<keyword evidence="2" id="KW-1185">Reference proteome</keyword>
<dbReference type="STRING" id="76728.AQ490_20125"/>
<dbReference type="Gene3D" id="1.25.40.10">
    <property type="entry name" value="Tetratricopeptide repeat domain"/>
    <property type="match status" value="1"/>
</dbReference>
<dbReference type="SUPFAM" id="SSF48452">
    <property type="entry name" value="TPR-like"/>
    <property type="match status" value="1"/>
</dbReference>
<name>A0A0T6LUB9_WENVI</name>
<proteinExistence type="predicted"/>
<dbReference type="AlphaFoldDB" id="A0A0T6LUB9"/>
<dbReference type="EMBL" id="LLZU01000011">
    <property type="protein sequence ID" value="KRV49624.1"/>
    <property type="molecule type" value="Genomic_DNA"/>
</dbReference>
<comment type="caution">
    <text evidence="1">The sequence shown here is derived from an EMBL/GenBank/DDBJ whole genome shotgun (WGS) entry which is preliminary data.</text>
</comment>
<dbReference type="Proteomes" id="UP000050867">
    <property type="component" value="Unassembled WGS sequence"/>
</dbReference>
<dbReference type="eggNOG" id="COG0457">
    <property type="taxonomic scope" value="Bacteria"/>
</dbReference>
<evidence type="ECO:0000313" key="2">
    <source>
        <dbReference type="Proteomes" id="UP000050867"/>
    </source>
</evidence>
<protein>
    <submittedName>
        <fullName evidence="1">Uncharacterized protein</fullName>
    </submittedName>
</protein>
<evidence type="ECO:0000313" key="1">
    <source>
        <dbReference type="EMBL" id="KRV49624.1"/>
    </source>
</evidence>
<organism evidence="1 2">
    <name type="scientific">Wenjunlia vitaminophila</name>
    <name type="common">Streptomyces vitaminophilus</name>
    <dbReference type="NCBI Taxonomy" id="76728"/>
    <lineage>
        <taxon>Bacteria</taxon>
        <taxon>Bacillati</taxon>
        <taxon>Actinomycetota</taxon>
        <taxon>Actinomycetes</taxon>
        <taxon>Kitasatosporales</taxon>
        <taxon>Streptomycetaceae</taxon>
        <taxon>Wenjunlia</taxon>
    </lineage>
</organism>
<dbReference type="InterPro" id="IPR011990">
    <property type="entry name" value="TPR-like_helical_dom_sf"/>
</dbReference>
<accession>A0A0T6LUB9</accession>
<reference evidence="1 2" key="1">
    <citation type="submission" date="2015-10" db="EMBL/GenBank/DDBJ databases">
        <title>Draft genome sequence of pyrrolomycin-producing Streptomyces vitaminophilus.</title>
        <authorList>
            <person name="Graham D.E."/>
            <person name="Mahan K.M."/>
            <person name="Klingeman D.M."/>
            <person name="Hettich R.L."/>
            <person name="Parry R.J."/>
        </authorList>
    </citation>
    <scope>NUCLEOTIDE SEQUENCE [LARGE SCALE GENOMIC DNA]</scope>
    <source>
        <strain evidence="1 2">ATCC 31673</strain>
    </source>
</reference>